<evidence type="ECO:0000313" key="3">
    <source>
        <dbReference type="Proteomes" id="UP000591131"/>
    </source>
</evidence>
<proteinExistence type="predicted"/>
<comment type="caution">
    <text evidence="2">The sequence shown here is derived from an EMBL/GenBank/DDBJ whole genome shotgun (WGS) entry which is preliminary data.</text>
</comment>
<keyword evidence="3" id="KW-1185">Reference proteome</keyword>
<accession>A0A7J6LM26</accession>
<dbReference type="Gene3D" id="3.30.420.10">
    <property type="entry name" value="Ribonuclease H-like superfamily/Ribonuclease H"/>
    <property type="match status" value="1"/>
</dbReference>
<sequence>MKNFNLIKKFNLDGPDGVYHYWKLPKSPGLQRSKRSFGGGSVMVWGAICGDQKLALVVVDTRLDSAKYQQLLTDHLLPVLKAGMVFQQDNAPCHASRSTKTWLEDNNVPTCSWPSLSPDLNPIESVWGKLAMMVYKPGSPSYTSVGQLKEAIFGAWDNMEVEFVRKCTRSMRKRLCKVLEEKGESIDY</sequence>
<dbReference type="Pfam" id="PF13358">
    <property type="entry name" value="DDE_3"/>
    <property type="match status" value="1"/>
</dbReference>
<gene>
    <name evidence="2" type="ORF">FOL47_007367</name>
</gene>
<protein>
    <recommendedName>
        <fullName evidence="1">Tc1-like transposase DDE domain-containing protein</fullName>
    </recommendedName>
</protein>
<name>A0A7J6LM26_PERCH</name>
<dbReference type="InterPro" id="IPR038717">
    <property type="entry name" value="Tc1-like_DDE_dom"/>
</dbReference>
<dbReference type="OrthoDB" id="106945at2759"/>
<dbReference type="PANTHER" id="PTHR47326:SF1">
    <property type="entry name" value="HTH PSQ-TYPE DOMAIN-CONTAINING PROTEIN"/>
    <property type="match status" value="1"/>
</dbReference>
<dbReference type="PANTHER" id="PTHR47326">
    <property type="entry name" value="TRANSPOSABLE ELEMENT TC3 TRANSPOSASE-LIKE PROTEIN"/>
    <property type="match status" value="1"/>
</dbReference>
<dbReference type="AlphaFoldDB" id="A0A7J6LM26"/>
<reference evidence="2 3" key="1">
    <citation type="submission" date="2020-04" db="EMBL/GenBank/DDBJ databases">
        <title>Perkinsus chesapeaki whole genome sequence.</title>
        <authorList>
            <person name="Bogema D.R."/>
        </authorList>
    </citation>
    <scope>NUCLEOTIDE SEQUENCE [LARGE SCALE GENOMIC DNA]</scope>
    <source>
        <strain evidence="2">ATCC PRA-425</strain>
    </source>
</reference>
<evidence type="ECO:0000313" key="2">
    <source>
        <dbReference type="EMBL" id="KAF4659971.1"/>
    </source>
</evidence>
<dbReference type="EMBL" id="JAAPAO010000432">
    <property type="protein sequence ID" value="KAF4659971.1"/>
    <property type="molecule type" value="Genomic_DNA"/>
</dbReference>
<dbReference type="GO" id="GO:0003676">
    <property type="term" value="F:nucleic acid binding"/>
    <property type="evidence" value="ECO:0007669"/>
    <property type="project" value="InterPro"/>
</dbReference>
<feature type="domain" description="Tc1-like transposase DDE" evidence="1">
    <location>
        <begin position="39"/>
        <end position="131"/>
    </location>
</feature>
<organism evidence="2 3">
    <name type="scientific">Perkinsus chesapeaki</name>
    <name type="common">Clam parasite</name>
    <name type="synonym">Perkinsus andrewsi</name>
    <dbReference type="NCBI Taxonomy" id="330153"/>
    <lineage>
        <taxon>Eukaryota</taxon>
        <taxon>Sar</taxon>
        <taxon>Alveolata</taxon>
        <taxon>Perkinsozoa</taxon>
        <taxon>Perkinsea</taxon>
        <taxon>Perkinsida</taxon>
        <taxon>Perkinsidae</taxon>
        <taxon>Perkinsus</taxon>
    </lineage>
</organism>
<dbReference type="Proteomes" id="UP000591131">
    <property type="component" value="Unassembled WGS sequence"/>
</dbReference>
<evidence type="ECO:0000259" key="1">
    <source>
        <dbReference type="Pfam" id="PF13358"/>
    </source>
</evidence>
<dbReference type="InterPro" id="IPR036397">
    <property type="entry name" value="RNaseH_sf"/>
</dbReference>